<reference evidence="4" key="1">
    <citation type="submission" date="2022-07" db="EMBL/GenBank/DDBJ databases">
        <title>Alkalimarinus sp. nov., isolated from gut of a Alitta virens.</title>
        <authorList>
            <person name="Yang A.I."/>
            <person name="Shin N.-R."/>
        </authorList>
    </citation>
    <scope>NUCLEOTIDE SEQUENCE</scope>
    <source>
        <strain evidence="4">FA028</strain>
    </source>
</reference>
<protein>
    <submittedName>
        <fullName evidence="4">TetR/AcrR family transcriptional regulator</fullName>
    </submittedName>
</protein>
<organism evidence="4 5">
    <name type="scientific">Alkalimarinus sediminis</name>
    <dbReference type="NCBI Taxonomy" id="1632866"/>
    <lineage>
        <taxon>Bacteria</taxon>
        <taxon>Pseudomonadati</taxon>
        <taxon>Pseudomonadota</taxon>
        <taxon>Gammaproteobacteria</taxon>
        <taxon>Alteromonadales</taxon>
        <taxon>Alteromonadaceae</taxon>
        <taxon>Alkalimarinus</taxon>
    </lineage>
</organism>
<sequence length="220" mass="25136">MARPKPNPEQIREEVLTKAQQIIQKKGFDALTMKELASQLSMSVGKIYTVFAGKDAIFLELEIQFFKEVITGIEEVFAQKLPSPEQLRAILQHYYDYASSNLELYRLVTAPPKVFSQYIGSEFEPLARQELEVALKSMKQLKEGLNQALPLHIKMNTEDALQRYIFLVNSMHGLIINSHSPIFPYITNDDSSLVENSYQQPSKSKIVAQQLENIMQSVLR</sequence>
<dbReference type="InterPro" id="IPR001647">
    <property type="entry name" value="HTH_TetR"/>
</dbReference>
<gene>
    <name evidence="4" type="ORF">NNL22_10940</name>
</gene>
<dbReference type="Gene3D" id="1.10.357.10">
    <property type="entry name" value="Tetracycline Repressor, domain 2"/>
    <property type="match status" value="1"/>
</dbReference>
<evidence type="ECO:0000256" key="2">
    <source>
        <dbReference type="PROSITE-ProRule" id="PRU00335"/>
    </source>
</evidence>
<keyword evidence="5" id="KW-1185">Reference proteome</keyword>
<evidence type="ECO:0000259" key="3">
    <source>
        <dbReference type="PROSITE" id="PS50977"/>
    </source>
</evidence>
<evidence type="ECO:0000256" key="1">
    <source>
        <dbReference type="ARBA" id="ARBA00023125"/>
    </source>
</evidence>
<name>A0A9E8HNI2_9ALTE</name>
<feature type="DNA-binding region" description="H-T-H motif" evidence="2">
    <location>
        <begin position="32"/>
        <end position="51"/>
    </location>
</feature>
<dbReference type="AlphaFoldDB" id="A0A9E8HNI2"/>
<proteinExistence type="predicted"/>
<keyword evidence="1 2" id="KW-0238">DNA-binding</keyword>
<dbReference type="InterPro" id="IPR050624">
    <property type="entry name" value="HTH-type_Tx_Regulator"/>
</dbReference>
<dbReference type="SUPFAM" id="SSF46689">
    <property type="entry name" value="Homeodomain-like"/>
    <property type="match status" value="1"/>
</dbReference>
<dbReference type="RefSeq" id="WP_251809697.1">
    <property type="nucleotide sequence ID" value="NZ_CP101527.1"/>
</dbReference>
<evidence type="ECO:0000313" key="4">
    <source>
        <dbReference type="EMBL" id="UZW73556.1"/>
    </source>
</evidence>
<dbReference type="Pfam" id="PF00440">
    <property type="entry name" value="TetR_N"/>
    <property type="match status" value="1"/>
</dbReference>
<dbReference type="PANTHER" id="PTHR43479">
    <property type="entry name" value="ACREF/ENVCD OPERON REPRESSOR-RELATED"/>
    <property type="match status" value="1"/>
</dbReference>
<accession>A0A9E8HNI2</accession>
<dbReference type="InterPro" id="IPR009057">
    <property type="entry name" value="Homeodomain-like_sf"/>
</dbReference>
<dbReference type="EMBL" id="CP101527">
    <property type="protein sequence ID" value="UZW73556.1"/>
    <property type="molecule type" value="Genomic_DNA"/>
</dbReference>
<dbReference type="GO" id="GO:0003677">
    <property type="term" value="F:DNA binding"/>
    <property type="evidence" value="ECO:0007669"/>
    <property type="project" value="UniProtKB-UniRule"/>
</dbReference>
<dbReference type="Proteomes" id="UP001164472">
    <property type="component" value="Chromosome"/>
</dbReference>
<dbReference type="KEGG" id="asem:NNL22_10940"/>
<feature type="domain" description="HTH tetR-type" evidence="3">
    <location>
        <begin position="9"/>
        <end position="69"/>
    </location>
</feature>
<evidence type="ECO:0000313" key="5">
    <source>
        <dbReference type="Proteomes" id="UP001164472"/>
    </source>
</evidence>
<dbReference type="PANTHER" id="PTHR43479:SF11">
    <property type="entry name" value="ACREF_ENVCD OPERON REPRESSOR-RELATED"/>
    <property type="match status" value="1"/>
</dbReference>
<dbReference type="PROSITE" id="PS50977">
    <property type="entry name" value="HTH_TETR_2"/>
    <property type="match status" value="1"/>
</dbReference>